<evidence type="ECO:0000259" key="9">
    <source>
        <dbReference type="PROSITE" id="PS50011"/>
    </source>
</evidence>
<dbReference type="Proteomes" id="UP001157418">
    <property type="component" value="Unassembled WGS sequence"/>
</dbReference>
<dbReference type="InterPro" id="IPR000719">
    <property type="entry name" value="Prot_kinase_dom"/>
</dbReference>
<proteinExistence type="predicted"/>
<evidence type="ECO:0000256" key="3">
    <source>
        <dbReference type="ARBA" id="ARBA00022679"/>
    </source>
</evidence>
<evidence type="ECO:0000256" key="7">
    <source>
        <dbReference type="ARBA" id="ARBA00047899"/>
    </source>
</evidence>
<accession>A0AAU9P795</accession>
<comment type="catalytic activity">
    <reaction evidence="8">
        <text>L-seryl-[protein] + ATP = O-phospho-L-seryl-[protein] + ADP + H(+)</text>
        <dbReference type="Rhea" id="RHEA:17989"/>
        <dbReference type="Rhea" id="RHEA-COMP:9863"/>
        <dbReference type="Rhea" id="RHEA-COMP:11604"/>
        <dbReference type="ChEBI" id="CHEBI:15378"/>
        <dbReference type="ChEBI" id="CHEBI:29999"/>
        <dbReference type="ChEBI" id="CHEBI:30616"/>
        <dbReference type="ChEBI" id="CHEBI:83421"/>
        <dbReference type="ChEBI" id="CHEBI:456216"/>
        <dbReference type="EC" id="2.7.11.1"/>
    </reaction>
</comment>
<dbReference type="AlphaFoldDB" id="A0AAU9P795"/>
<dbReference type="GO" id="GO:0005524">
    <property type="term" value="F:ATP binding"/>
    <property type="evidence" value="ECO:0007669"/>
    <property type="project" value="UniProtKB-KW"/>
</dbReference>
<evidence type="ECO:0000313" key="10">
    <source>
        <dbReference type="EMBL" id="CAH1445821.1"/>
    </source>
</evidence>
<organism evidence="10 11">
    <name type="scientific">Lactuca virosa</name>
    <dbReference type="NCBI Taxonomy" id="75947"/>
    <lineage>
        <taxon>Eukaryota</taxon>
        <taxon>Viridiplantae</taxon>
        <taxon>Streptophyta</taxon>
        <taxon>Embryophyta</taxon>
        <taxon>Tracheophyta</taxon>
        <taxon>Spermatophyta</taxon>
        <taxon>Magnoliopsida</taxon>
        <taxon>eudicotyledons</taxon>
        <taxon>Gunneridae</taxon>
        <taxon>Pentapetalae</taxon>
        <taxon>asterids</taxon>
        <taxon>campanulids</taxon>
        <taxon>Asterales</taxon>
        <taxon>Asteraceae</taxon>
        <taxon>Cichorioideae</taxon>
        <taxon>Cichorieae</taxon>
        <taxon>Lactucinae</taxon>
        <taxon>Lactuca</taxon>
    </lineage>
</organism>
<comment type="catalytic activity">
    <reaction evidence="7">
        <text>L-threonyl-[protein] + ATP = O-phospho-L-threonyl-[protein] + ADP + H(+)</text>
        <dbReference type="Rhea" id="RHEA:46608"/>
        <dbReference type="Rhea" id="RHEA-COMP:11060"/>
        <dbReference type="Rhea" id="RHEA-COMP:11605"/>
        <dbReference type="ChEBI" id="CHEBI:15378"/>
        <dbReference type="ChEBI" id="CHEBI:30013"/>
        <dbReference type="ChEBI" id="CHEBI:30616"/>
        <dbReference type="ChEBI" id="CHEBI:61977"/>
        <dbReference type="ChEBI" id="CHEBI:456216"/>
        <dbReference type="EC" id="2.7.11.1"/>
    </reaction>
</comment>
<dbReference type="PANTHER" id="PTHR45998:SF2">
    <property type="entry name" value="SERINE_THREONINE-PROTEIN KINASE 16"/>
    <property type="match status" value="1"/>
</dbReference>
<dbReference type="Gene3D" id="3.30.200.20">
    <property type="entry name" value="Phosphorylase Kinase, domain 1"/>
    <property type="match status" value="1"/>
</dbReference>
<dbReference type="InterPro" id="IPR011009">
    <property type="entry name" value="Kinase-like_dom_sf"/>
</dbReference>
<evidence type="ECO:0000256" key="8">
    <source>
        <dbReference type="ARBA" id="ARBA00048679"/>
    </source>
</evidence>
<dbReference type="SUPFAM" id="SSF56112">
    <property type="entry name" value="Protein kinase-like (PK-like)"/>
    <property type="match status" value="1"/>
</dbReference>
<comment type="caution">
    <text evidence="10">The sequence shown here is derived from an EMBL/GenBank/DDBJ whole genome shotgun (WGS) entry which is preliminary data.</text>
</comment>
<evidence type="ECO:0000256" key="6">
    <source>
        <dbReference type="ARBA" id="ARBA00022840"/>
    </source>
</evidence>
<keyword evidence="3" id="KW-0808">Transferase</keyword>
<dbReference type="EC" id="2.7.11.1" evidence="1"/>
<gene>
    <name evidence="10" type="ORF">LVIROSA_LOCUS31559</name>
</gene>
<dbReference type="GO" id="GO:0005737">
    <property type="term" value="C:cytoplasm"/>
    <property type="evidence" value="ECO:0007669"/>
    <property type="project" value="TreeGrafter"/>
</dbReference>
<dbReference type="PROSITE" id="PS50011">
    <property type="entry name" value="PROTEIN_KINASE_DOM"/>
    <property type="match status" value="1"/>
</dbReference>
<name>A0AAU9P795_9ASTR</name>
<dbReference type="InterPro" id="IPR052239">
    <property type="entry name" value="Ser/Thr-specific_kinases"/>
</dbReference>
<evidence type="ECO:0000313" key="11">
    <source>
        <dbReference type="Proteomes" id="UP001157418"/>
    </source>
</evidence>
<keyword evidence="2" id="KW-0723">Serine/threonine-protein kinase</keyword>
<dbReference type="EMBL" id="CAKMRJ010005523">
    <property type="protein sequence ID" value="CAH1445821.1"/>
    <property type="molecule type" value="Genomic_DNA"/>
</dbReference>
<keyword evidence="4" id="KW-0547">Nucleotide-binding</keyword>
<evidence type="ECO:0000256" key="2">
    <source>
        <dbReference type="ARBA" id="ARBA00022527"/>
    </source>
</evidence>
<evidence type="ECO:0000256" key="1">
    <source>
        <dbReference type="ARBA" id="ARBA00012513"/>
    </source>
</evidence>
<dbReference type="PANTHER" id="PTHR45998">
    <property type="entry name" value="SERINE/THREONINE-PROTEIN KINASE 16"/>
    <property type="match status" value="1"/>
</dbReference>
<feature type="domain" description="Protein kinase" evidence="9">
    <location>
        <begin position="17"/>
        <end position="156"/>
    </location>
</feature>
<reference evidence="10 11" key="1">
    <citation type="submission" date="2022-01" db="EMBL/GenBank/DDBJ databases">
        <authorList>
            <person name="Xiong W."/>
            <person name="Schranz E."/>
        </authorList>
    </citation>
    <scope>NUCLEOTIDE SEQUENCE [LARGE SCALE GENOMIC DNA]</scope>
</reference>
<evidence type="ECO:0000256" key="4">
    <source>
        <dbReference type="ARBA" id="ARBA00022741"/>
    </source>
</evidence>
<keyword evidence="5" id="KW-0418">Kinase</keyword>
<keyword evidence="11" id="KW-1185">Reference proteome</keyword>
<dbReference type="GO" id="GO:0004674">
    <property type="term" value="F:protein serine/threonine kinase activity"/>
    <property type="evidence" value="ECO:0007669"/>
    <property type="project" value="UniProtKB-KW"/>
</dbReference>
<evidence type="ECO:0000256" key="5">
    <source>
        <dbReference type="ARBA" id="ARBA00022777"/>
    </source>
</evidence>
<keyword evidence="6" id="KW-0067">ATP-binding</keyword>
<sequence length="156" mass="17820">MTPLMKALMFWINDNRFKIVSQLGEGGFAYVFLVRKAFTEASAGSASKKFKDPSHISEDGTYAMKKVLSQNNDQLELVIEEIHVSSLFSHPDLIPLLDHAIILLKATSEQPWTHEAYLLFPLHLDGIFLDNSTTMKSKKQIFFLHLMFSIFSDRHC</sequence>
<protein>
    <recommendedName>
        <fullName evidence="1">non-specific serine/threonine protein kinase</fullName>
        <ecNumber evidence="1">2.7.11.1</ecNumber>
    </recommendedName>
</protein>